<dbReference type="Pfam" id="PF09285">
    <property type="entry name" value="Elong-fact-P_C"/>
    <property type="match status" value="1"/>
</dbReference>
<dbReference type="InterPro" id="IPR013852">
    <property type="entry name" value="Transl_elong_P/YeiP_CS"/>
</dbReference>
<sequence>MIEASKLRAGMTFVAGDGKLIRVLEASHHKPGKGNTVMRMKLRDVRSGSTFDTTYRPEEKFEQAIIETVPAQYLYKMDDTAYFMNNETYDQYEIPVANVENELRYILENGEVKIQFYGTEVIGVQVPTTVELTVTDTQPSIKGATVTGSGKPATLETGLVVNVPDFIEVGQKLVINTQEGTYVSRA</sequence>
<dbReference type="GO" id="GO:0043043">
    <property type="term" value="P:peptide biosynthetic process"/>
    <property type="evidence" value="ECO:0007669"/>
    <property type="project" value="InterPro"/>
</dbReference>
<dbReference type="FunFam" id="2.30.30.30:FF:000003">
    <property type="entry name" value="Elongation factor P"/>
    <property type="match status" value="1"/>
</dbReference>
<proteinExistence type="inferred from homology"/>
<dbReference type="Gene3D" id="2.30.30.30">
    <property type="match status" value="1"/>
</dbReference>
<feature type="domain" description="Translation elongation factor P/YeiP central" evidence="12">
    <location>
        <begin position="68"/>
        <end position="122"/>
    </location>
</feature>
<organism evidence="13 14">
    <name type="scientific">Streptococcus downei MFe28</name>
    <dbReference type="NCBI Taxonomy" id="764290"/>
    <lineage>
        <taxon>Bacteria</taxon>
        <taxon>Bacillati</taxon>
        <taxon>Bacillota</taxon>
        <taxon>Bacilli</taxon>
        <taxon>Lactobacillales</taxon>
        <taxon>Streptococcaceae</taxon>
        <taxon>Streptococcus</taxon>
    </lineage>
</organism>
<evidence type="ECO:0000313" key="14">
    <source>
        <dbReference type="Proteomes" id="UP000254082"/>
    </source>
</evidence>
<evidence type="ECO:0000256" key="7">
    <source>
        <dbReference type="ARBA" id="ARBA00022917"/>
    </source>
</evidence>
<dbReference type="SUPFAM" id="SSF50104">
    <property type="entry name" value="Translation proteins SH3-like domain"/>
    <property type="match status" value="1"/>
</dbReference>
<dbReference type="InterPro" id="IPR020599">
    <property type="entry name" value="Transl_elong_fac_P/YeiP"/>
</dbReference>
<comment type="similarity">
    <text evidence="3 9 10">Belongs to the elongation factor P family.</text>
</comment>
<dbReference type="PROSITE" id="PS01275">
    <property type="entry name" value="EFP"/>
    <property type="match status" value="1"/>
</dbReference>
<comment type="pathway">
    <text evidence="2 9">Protein biosynthesis; polypeptide chain elongation.</text>
</comment>
<evidence type="ECO:0000256" key="10">
    <source>
        <dbReference type="RuleBase" id="RU004389"/>
    </source>
</evidence>
<dbReference type="FunFam" id="2.40.50.140:FF:000004">
    <property type="entry name" value="Elongation factor P"/>
    <property type="match status" value="1"/>
</dbReference>
<evidence type="ECO:0000256" key="6">
    <source>
        <dbReference type="ARBA" id="ARBA00022768"/>
    </source>
</evidence>
<keyword evidence="5 9" id="KW-0963">Cytoplasm</keyword>
<comment type="subcellular location">
    <subcellularLocation>
        <location evidence="1 9">Cytoplasm</location>
    </subcellularLocation>
</comment>
<evidence type="ECO:0000256" key="1">
    <source>
        <dbReference type="ARBA" id="ARBA00004496"/>
    </source>
</evidence>
<keyword evidence="14" id="KW-1185">Reference proteome</keyword>
<dbReference type="EMBL" id="UHFA01000002">
    <property type="protein sequence ID" value="SUN35746.1"/>
    <property type="molecule type" value="Genomic_DNA"/>
</dbReference>
<dbReference type="InterPro" id="IPR011768">
    <property type="entry name" value="Transl_elongation_fac_P"/>
</dbReference>
<dbReference type="SMART" id="SM01185">
    <property type="entry name" value="EFP"/>
    <property type="match status" value="1"/>
</dbReference>
<dbReference type="Pfam" id="PF01132">
    <property type="entry name" value="EFP"/>
    <property type="match status" value="1"/>
</dbReference>
<evidence type="ECO:0000259" key="12">
    <source>
        <dbReference type="SMART" id="SM01185"/>
    </source>
</evidence>
<evidence type="ECO:0000259" key="11">
    <source>
        <dbReference type="SMART" id="SM00841"/>
    </source>
</evidence>
<dbReference type="Pfam" id="PF08207">
    <property type="entry name" value="EFP_N"/>
    <property type="match status" value="1"/>
</dbReference>
<name>A0A380JFE1_STRDO</name>
<dbReference type="AlphaFoldDB" id="A0A380JFE1"/>
<reference evidence="13 14" key="1">
    <citation type="submission" date="2018-06" db="EMBL/GenBank/DDBJ databases">
        <authorList>
            <consortium name="Pathogen Informatics"/>
            <person name="Doyle S."/>
        </authorList>
    </citation>
    <scope>NUCLEOTIDE SEQUENCE [LARGE SCALE GENOMIC DNA]</scope>
    <source>
        <strain evidence="14">NCTC 11391</strain>
    </source>
</reference>
<dbReference type="InterPro" id="IPR013185">
    <property type="entry name" value="Transl_elong_KOW-like"/>
</dbReference>
<dbReference type="PANTHER" id="PTHR30053">
    <property type="entry name" value="ELONGATION FACTOR P"/>
    <property type="match status" value="1"/>
</dbReference>
<gene>
    <name evidence="9 13" type="primary">efp</name>
    <name evidence="13" type="ORF">NCTC11391_00785</name>
</gene>
<comment type="function">
    <text evidence="8 9">Involved in peptide bond synthesis. Stimulates efficient translation and peptide-bond synthesis on native or reconstituted 70S ribosomes in vitro. Probably functions indirectly by altering the affinity of the ribosome for aminoacyl-tRNA, thus increasing their reactivity as acceptors for peptidyl transferase.</text>
</comment>
<accession>A0A380JFE1</accession>
<dbReference type="RefSeq" id="WP_019788712.1">
    <property type="nucleotide sequence ID" value="NZ_UHFA01000002.1"/>
</dbReference>
<keyword evidence="6 9" id="KW-0251">Elongation factor</keyword>
<dbReference type="InterPro" id="IPR008991">
    <property type="entry name" value="Translation_prot_SH3-like_sf"/>
</dbReference>
<evidence type="ECO:0000256" key="8">
    <source>
        <dbReference type="ARBA" id="ARBA00025469"/>
    </source>
</evidence>
<evidence type="ECO:0000313" key="13">
    <source>
        <dbReference type="EMBL" id="SUN35746.1"/>
    </source>
</evidence>
<dbReference type="SMART" id="SM00841">
    <property type="entry name" value="Elong-fact-P_C"/>
    <property type="match status" value="1"/>
</dbReference>
<dbReference type="InterPro" id="IPR001059">
    <property type="entry name" value="Transl_elong_P/YeiP_cen"/>
</dbReference>
<dbReference type="GO" id="GO:0005829">
    <property type="term" value="C:cytosol"/>
    <property type="evidence" value="ECO:0007669"/>
    <property type="project" value="UniProtKB-ARBA"/>
</dbReference>
<dbReference type="SUPFAM" id="SSF50249">
    <property type="entry name" value="Nucleic acid-binding proteins"/>
    <property type="match status" value="2"/>
</dbReference>
<evidence type="ECO:0000256" key="3">
    <source>
        <dbReference type="ARBA" id="ARBA00009479"/>
    </source>
</evidence>
<dbReference type="NCBIfam" id="NF001810">
    <property type="entry name" value="PRK00529.1"/>
    <property type="match status" value="1"/>
</dbReference>
<protein>
    <recommendedName>
        <fullName evidence="4 9">Elongation factor P</fullName>
        <shortName evidence="9">EF-P</shortName>
    </recommendedName>
</protein>
<evidence type="ECO:0000256" key="5">
    <source>
        <dbReference type="ARBA" id="ARBA00022490"/>
    </source>
</evidence>
<dbReference type="CDD" id="cd04470">
    <property type="entry name" value="S1_EF-P_repeat_1"/>
    <property type="match status" value="1"/>
</dbReference>
<evidence type="ECO:0000256" key="4">
    <source>
        <dbReference type="ARBA" id="ARBA00017874"/>
    </source>
</evidence>
<dbReference type="HAMAP" id="MF_00141">
    <property type="entry name" value="EF_P"/>
    <property type="match status" value="1"/>
</dbReference>
<evidence type="ECO:0000256" key="2">
    <source>
        <dbReference type="ARBA" id="ARBA00004815"/>
    </source>
</evidence>
<dbReference type="NCBIfam" id="TIGR00038">
    <property type="entry name" value="efp"/>
    <property type="match status" value="1"/>
</dbReference>
<dbReference type="PANTHER" id="PTHR30053:SF12">
    <property type="entry name" value="ELONGATION FACTOR P (EF-P) FAMILY PROTEIN"/>
    <property type="match status" value="1"/>
</dbReference>
<feature type="domain" description="Elongation factor P C-terminal" evidence="11">
    <location>
        <begin position="130"/>
        <end position="185"/>
    </location>
</feature>
<dbReference type="FunFam" id="2.40.50.140:FF:000009">
    <property type="entry name" value="Elongation factor P"/>
    <property type="match status" value="1"/>
</dbReference>
<dbReference type="CDD" id="cd05794">
    <property type="entry name" value="S1_EF-P_repeat_2"/>
    <property type="match status" value="1"/>
</dbReference>
<evidence type="ECO:0000256" key="9">
    <source>
        <dbReference type="HAMAP-Rule" id="MF_00141"/>
    </source>
</evidence>
<dbReference type="InterPro" id="IPR014722">
    <property type="entry name" value="Rib_uL2_dom2"/>
</dbReference>
<dbReference type="GO" id="GO:0003746">
    <property type="term" value="F:translation elongation factor activity"/>
    <property type="evidence" value="ECO:0007669"/>
    <property type="project" value="UniProtKB-UniRule"/>
</dbReference>
<dbReference type="InterPro" id="IPR012340">
    <property type="entry name" value="NA-bd_OB-fold"/>
</dbReference>
<dbReference type="Gene3D" id="2.40.50.140">
    <property type="entry name" value="Nucleic acid-binding proteins"/>
    <property type="match status" value="2"/>
</dbReference>
<dbReference type="Proteomes" id="UP000254082">
    <property type="component" value="Unassembled WGS sequence"/>
</dbReference>
<dbReference type="InterPro" id="IPR015365">
    <property type="entry name" value="Elong-fact-P_C"/>
</dbReference>
<dbReference type="OrthoDB" id="9801844at2"/>
<dbReference type="UniPathway" id="UPA00345"/>
<keyword evidence="7 9" id="KW-0648">Protein biosynthesis</keyword>
<dbReference type="PIRSF" id="PIRSF005901">
    <property type="entry name" value="EF-P"/>
    <property type="match status" value="1"/>
</dbReference>